<dbReference type="Proteomes" id="UP000095287">
    <property type="component" value="Unplaced"/>
</dbReference>
<evidence type="ECO:0000313" key="2">
    <source>
        <dbReference type="Proteomes" id="UP000095287"/>
    </source>
</evidence>
<keyword evidence="1" id="KW-0732">Signal</keyword>
<name>A0A1I8AQX6_9BILA</name>
<reference evidence="3" key="1">
    <citation type="submission" date="2016-11" db="UniProtKB">
        <authorList>
            <consortium name="WormBaseParasite"/>
        </authorList>
    </citation>
    <scope>IDENTIFICATION</scope>
</reference>
<sequence>MSPSGHLAVVVAILGCFVASVAVTVVKDPTCLQHFPNHPYDSGLPCAPFNTSDPEKQRCLVGKASSFDDSLCKCCKERSQHSPNGSNRALGKPGASLGELAGAQHAYLPIGGLDQHRRQQQRLAVRSDCPQD</sequence>
<evidence type="ECO:0000256" key="1">
    <source>
        <dbReference type="SAM" id="SignalP"/>
    </source>
</evidence>
<evidence type="ECO:0000313" key="3">
    <source>
        <dbReference type="WBParaSite" id="L893_g8148.t1"/>
    </source>
</evidence>
<protein>
    <submittedName>
        <fullName evidence="3">Secreted protein</fullName>
    </submittedName>
</protein>
<dbReference type="WBParaSite" id="L893_g8148.t1">
    <property type="protein sequence ID" value="L893_g8148.t1"/>
    <property type="gene ID" value="L893_g8148"/>
</dbReference>
<accession>A0A1I8AQX6</accession>
<dbReference type="AlphaFoldDB" id="A0A1I8AQX6"/>
<feature type="signal peptide" evidence="1">
    <location>
        <begin position="1"/>
        <end position="22"/>
    </location>
</feature>
<proteinExistence type="predicted"/>
<organism evidence="2 3">
    <name type="scientific">Steinernema glaseri</name>
    <dbReference type="NCBI Taxonomy" id="37863"/>
    <lineage>
        <taxon>Eukaryota</taxon>
        <taxon>Metazoa</taxon>
        <taxon>Ecdysozoa</taxon>
        <taxon>Nematoda</taxon>
        <taxon>Chromadorea</taxon>
        <taxon>Rhabditida</taxon>
        <taxon>Tylenchina</taxon>
        <taxon>Panagrolaimomorpha</taxon>
        <taxon>Strongyloidoidea</taxon>
        <taxon>Steinernematidae</taxon>
        <taxon>Steinernema</taxon>
    </lineage>
</organism>
<keyword evidence="2" id="KW-1185">Reference proteome</keyword>
<feature type="chain" id="PRO_5009315040" evidence="1">
    <location>
        <begin position="23"/>
        <end position="132"/>
    </location>
</feature>